<dbReference type="OrthoDB" id="1204817at2"/>
<feature type="domain" description="Ig-like" evidence="2">
    <location>
        <begin position="710"/>
        <end position="766"/>
    </location>
</feature>
<dbReference type="Gene3D" id="2.60.40.10">
    <property type="entry name" value="Immunoglobulins"/>
    <property type="match status" value="1"/>
</dbReference>
<dbReference type="InterPro" id="IPR049804">
    <property type="entry name" value="Choice_anch_L"/>
</dbReference>
<dbReference type="RefSeq" id="WP_081150686.1">
    <property type="nucleotide sequence ID" value="NZ_CP020465.1"/>
</dbReference>
<dbReference type="Pfam" id="PF13750">
    <property type="entry name" value="Big_3_3"/>
    <property type="match status" value="2"/>
</dbReference>
<feature type="signal peptide" evidence="1">
    <location>
        <begin position="1"/>
        <end position="27"/>
    </location>
</feature>
<dbReference type="InterPro" id="IPR045474">
    <property type="entry name" value="GEVED"/>
</dbReference>
<dbReference type="Pfam" id="PF20009">
    <property type="entry name" value="GEVED"/>
    <property type="match status" value="1"/>
</dbReference>
<dbReference type="Proteomes" id="UP000202259">
    <property type="component" value="Chromosome"/>
</dbReference>
<evidence type="ECO:0000259" key="3">
    <source>
        <dbReference type="Pfam" id="PF20009"/>
    </source>
</evidence>
<proteinExistence type="predicted"/>
<accession>A0A222G7G1</accession>
<evidence type="ECO:0008006" key="6">
    <source>
        <dbReference type="Google" id="ProtNLM"/>
    </source>
</evidence>
<dbReference type="AlphaFoldDB" id="A0A222G7G1"/>
<feature type="domain" description="GEVED" evidence="3">
    <location>
        <begin position="375"/>
        <end position="452"/>
    </location>
</feature>
<evidence type="ECO:0000313" key="4">
    <source>
        <dbReference type="EMBL" id="ASP47751.1"/>
    </source>
</evidence>
<dbReference type="KEGG" id="cber:B5D82_08295"/>
<feature type="domain" description="Ig-like" evidence="2">
    <location>
        <begin position="806"/>
        <end position="865"/>
    </location>
</feature>
<gene>
    <name evidence="4" type="ORF">B5D82_08295</name>
</gene>
<dbReference type="InterPro" id="IPR022038">
    <property type="entry name" value="Ig-like_bact"/>
</dbReference>
<reference evidence="4 5" key="1">
    <citation type="submission" date="2017-08" db="EMBL/GenBank/DDBJ databases">
        <title>Complete genome of Colwellia sp. NB097-1, a psychrophile bacterium ioslated from Bering Sea.</title>
        <authorList>
            <person name="Chen X."/>
        </authorList>
    </citation>
    <scope>NUCLEOTIDE SEQUENCE [LARGE SCALE GENOMIC DNA]</scope>
    <source>
        <strain evidence="4 5">NB097-1</strain>
    </source>
</reference>
<dbReference type="InterPro" id="IPR013783">
    <property type="entry name" value="Ig-like_fold"/>
</dbReference>
<name>A0A222G7G1_9GAMM</name>
<dbReference type="NCBIfam" id="NF038133">
    <property type="entry name" value="choice_anch_L"/>
    <property type="match status" value="1"/>
</dbReference>
<protein>
    <recommendedName>
        <fullName evidence="6">Bacterial Ig-like domain-containing protein</fullName>
    </recommendedName>
</protein>
<dbReference type="EMBL" id="CP020465">
    <property type="protein sequence ID" value="ASP47751.1"/>
    <property type="molecule type" value="Genomic_DNA"/>
</dbReference>
<keyword evidence="1" id="KW-0732">Signal</keyword>
<evidence type="ECO:0000313" key="5">
    <source>
        <dbReference type="Proteomes" id="UP000202259"/>
    </source>
</evidence>
<evidence type="ECO:0000259" key="2">
    <source>
        <dbReference type="Pfam" id="PF13750"/>
    </source>
</evidence>
<organism evidence="4 5">
    <name type="scientific">Cognaticolwellia beringensis</name>
    <dbReference type="NCBI Taxonomy" id="1967665"/>
    <lineage>
        <taxon>Bacteria</taxon>
        <taxon>Pseudomonadati</taxon>
        <taxon>Pseudomonadota</taxon>
        <taxon>Gammaproteobacteria</taxon>
        <taxon>Alteromonadales</taxon>
        <taxon>Colwelliaceae</taxon>
        <taxon>Cognaticolwellia</taxon>
    </lineage>
</organism>
<sequence>MSINMSLKAIPLALSIAAVSFTQYSFAETTGPNGESVAQKDNTTVTTTDIINSLSGNGLVIDTVVFTGNDVQIGLFNNYNFLLDPSGTEDFNDGVILSTGNVEQVVGTNSADGISSYDDPANNEVNDVDLGLGFDPAKISFNVTPAFDTLILDFVFGSDEYNEFVNGNFNDKLKILVGPTGSSVNCALTPDNQIFSINTVNNAAAYPPQNGDLTTSNPFLFINNEPSNGGTFSTQMDGFTKRVSCRADVTANIGSPVQVVVGVTDDGDGTYDSWAFFKAKSLRSEPGGDYGDAPDSYQTLLSSSGASHTITEGVFLGKIPTGDVEGFVDGIDDSAGGATDDLDDGVATFPQLLDTDTSYTVTVNASSINGSASTIGAWIDFNGNGTFETNEYTSATVNSGDFEQDIAVTWSSFPVTPPIGETYARFRIANSGINSGAFGGSLATGEVEDYKFTISGAADVTPPVVVINAVPGASIANQAVYDVNGTCGVGDGDVTVIVQDSDTSPVLPTQVLTCTSSGTWSATFDVSTIDDGTNAIEINASQTDGNGNEGNATQVVANKDTVPPSLTIESPAAANDSNKAAYDATGFCESGISNVTVTIANAAPTTQDVTCNVGMWTATFDVSAIADGTDVITIDVSQTDNVGNSTAIQGIEDKDIVVPVVTINTLPNGTASNKNTYPVDGTCTNGDGNVSVTLPGAATPTKSVSCSSSTWSTTYNISAIADGTNAISVNAAQTDTAGNVGNATQKQANKDATPPVVVINTPATVNQSNEATYPVSGTCTSSDGDVTVGISGATPPSQTATCSGGTWNAVFDVSALSEGANQLTVTANQADSVNNYTEATPKNANKDTTAPVVVITNLTNANLSNQASYSLTGTCTNGDGNVTASLTGASPGSQAVACSTGSCL</sequence>
<evidence type="ECO:0000256" key="1">
    <source>
        <dbReference type="SAM" id="SignalP"/>
    </source>
</evidence>
<keyword evidence="5" id="KW-1185">Reference proteome</keyword>
<feature type="chain" id="PRO_5012352496" description="Bacterial Ig-like domain-containing protein" evidence="1">
    <location>
        <begin position="28"/>
        <end position="904"/>
    </location>
</feature>